<dbReference type="Proteomes" id="UP001056120">
    <property type="component" value="Linkage Group LG07"/>
</dbReference>
<dbReference type="EMBL" id="CM042024">
    <property type="protein sequence ID" value="KAI3810764.1"/>
    <property type="molecule type" value="Genomic_DNA"/>
</dbReference>
<organism evidence="1 2">
    <name type="scientific">Smallanthus sonchifolius</name>
    <dbReference type="NCBI Taxonomy" id="185202"/>
    <lineage>
        <taxon>Eukaryota</taxon>
        <taxon>Viridiplantae</taxon>
        <taxon>Streptophyta</taxon>
        <taxon>Embryophyta</taxon>
        <taxon>Tracheophyta</taxon>
        <taxon>Spermatophyta</taxon>
        <taxon>Magnoliopsida</taxon>
        <taxon>eudicotyledons</taxon>
        <taxon>Gunneridae</taxon>
        <taxon>Pentapetalae</taxon>
        <taxon>asterids</taxon>
        <taxon>campanulids</taxon>
        <taxon>Asterales</taxon>
        <taxon>Asteraceae</taxon>
        <taxon>Asteroideae</taxon>
        <taxon>Heliantheae alliance</taxon>
        <taxon>Millerieae</taxon>
        <taxon>Smallanthus</taxon>
    </lineage>
</organism>
<keyword evidence="2" id="KW-1185">Reference proteome</keyword>
<accession>A0ACB9IRX0</accession>
<reference evidence="1 2" key="2">
    <citation type="journal article" date="2022" name="Mol. Ecol. Resour.">
        <title>The genomes of chicory, endive, great burdock and yacon provide insights into Asteraceae paleo-polyploidization history and plant inulin production.</title>
        <authorList>
            <person name="Fan W."/>
            <person name="Wang S."/>
            <person name="Wang H."/>
            <person name="Wang A."/>
            <person name="Jiang F."/>
            <person name="Liu H."/>
            <person name="Zhao H."/>
            <person name="Xu D."/>
            <person name="Zhang Y."/>
        </authorList>
    </citation>
    <scope>NUCLEOTIDE SEQUENCE [LARGE SCALE GENOMIC DNA]</scope>
    <source>
        <strain evidence="2">cv. Yunnan</strain>
        <tissue evidence="1">Leaves</tissue>
    </source>
</reference>
<protein>
    <submittedName>
        <fullName evidence="1">Uncharacterized protein</fullName>
    </submittedName>
</protein>
<gene>
    <name evidence="1" type="ORF">L1987_20386</name>
</gene>
<evidence type="ECO:0000313" key="2">
    <source>
        <dbReference type="Proteomes" id="UP001056120"/>
    </source>
</evidence>
<sequence>MIATVRAHLEEEGLIPQEESVSTSDADSNSDTPQVKATSVASGTRSSLRDQLREIEGPEYQLDEESDHPLSIPQLANEAEAEIPIAASSSAVVVSEAEAEASNVNKGKGIMTDEDEERKIPAVDRIEEDADLALQLQEQFNKEEEELEKKKKEEAKFRITDSELAKETREEWVKTLVSQGEDADYLEKHSTKEIYRAFMGQQGQLARKKKAEEEEKAKLQPEEIVERG</sequence>
<comment type="caution">
    <text evidence="1">The sequence shown here is derived from an EMBL/GenBank/DDBJ whole genome shotgun (WGS) entry which is preliminary data.</text>
</comment>
<reference evidence="2" key="1">
    <citation type="journal article" date="2022" name="Mol. Ecol. Resour.">
        <title>The genomes of chicory, endive, great burdock and yacon provide insights into Asteraceae palaeo-polyploidization history and plant inulin production.</title>
        <authorList>
            <person name="Fan W."/>
            <person name="Wang S."/>
            <person name="Wang H."/>
            <person name="Wang A."/>
            <person name="Jiang F."/>
            <person name="Liu H."/>
            <person name="Zhao H."/>
            <person name="Xu D."/>
            <person name="Zhang Y."/>
        </authorList>
    </citation>
    <scope>NUCLEOTIDE SEQUENCE [LARGE SCALE GENOMIC DNA]</scope>
    <source>
        <strain evidence="2">cv. Yunnan</strain>
    </source>
</reference>
<evidence type="ECO:0000313" key="1">
    <source>
        <dbReference type="EMBL" id="KAI3810764.1"/>
    </source>
</evidence>
<proteinExistence type="predicted"/>
<name>A0ACB9IRX0_9ASTR</name>